<dbReference type="EMBL" id="KZ858975">
    <property type="protein sequence ID" value="RDW26700.1"/>
    <property type="molecule type" value="Genomic_DNA"/>
</dbReference>
<reference evidence="1 2" key="1">
    <citation type="submission" date="2018-07" db="EMBL/GenBank/DDBJ databases">
        <title>Draft Genome Assemblies for Five Robust Yarrowia lipolytica Strains Exhibiting High Lipid Production and Pentose Sugar Utilization and Sugar Alcohol Secretion from Undetoxified Lignocellulosic Biomass Hydrolysates.</title>
        <authorList>
            <consortium name="DOE Joint Genome Institute"/>
            <person name="Walker C."/>
            <person name="Ryu S."/>
            <person name="Na H."/>
            <person name="Zane M."/>
            <person name="LaButti K."/>
            <person name="Lipzen A."/>
            <person name="Haridas S."/>
            <person name="Barry K."/>
            <person name="Grigoriev I.V."/>
            <person name="Quarterman J."/>
            <person name="Slininger P."/>
            <person name="Dien B."/>
            <person name="Trinh C.T."/>
        </authorList>
    </citation>
    <scope>NUCLEOTIDE SEQUENCE [LARGE SCALE GENOMIC DNA]</scope>
    <source>
        <strain evidence="1 2">YB392</strain>
    </source>
</reference>
<dbReference type="PANTHER" id="PTHR47784">
    <property type="entry name" value="STEROL UPTAKE CONTROL PROTEIN 2"/>
    <property type="match status" value="1"/>
</dbReference>
<dbReference type="GO" id="GO:0001228">
    <property type="term" value="F:DNA-binding transcription activator activity, RNA polymerase II-specific"/>
    <property type="evidence" value="ECO:0007669"/>
    <property type="project" value="TreeGrafter"/>
</dbReference>
<name>A0A371C9G1_YARLL</name>
<organism evidence="1 2">
    <name type="scientific">Yarrowia lipolytica</name>
    <name type="common">Candida lipolytica</name>
    <dbReference type="NCBI Taxonomy" id="4952"/>
    <lineage>
        <taxon>Eukaryota</taxon>
        <taxon>Fungi</taxon>
        <taxon>Dikarya</taxon>
        <taxon>Ascomycota</taxon>
        <taxon>Saccharomycotina</taxon>
        <taxon>Dipodascomycetes</taxon>
        <taxon>Dipodascales</taxon>
        <taxon>Dipodascales incertae sedis</taxon>
        <taxon>Yarrowia</taxon>
    </lineage>
</organism>
<sequence length="399" mass="46430">MNHLCSSSHLSSNLHPNNSCDSTMDCGKHKRLRDEGDDAFDFYEEYEHLRPQKIRPTSMAKIMNLTLHNLELLHFFVENTGPMLVQVTGERDSRWMGAAPQLSMSSRALSQACQVFAEAHKFHKQNPYRYLLEGETPYPKSKGKPKDMGRVIGYVPVSDKHLEQQMLGFTKCLKTLRMEIEKLDETANFDRVLTAAVIVSLCAMGSTSFVPLVNFEGKGDLFSVLRIINDIQSIYNYRLNERDISMVALTHRVPLPNRLQLPHEDELRSIVGLVNGVGAEERRVRGILEREIHTLVELYNMDIESKSVAHMVAWCVYWQPGFSELKEKRNHYALLVICFWCAYVHRYHALFWWGDRLQEDLYNIVDRLPQHLIQYVEWPLRAVMNFEYDHLEWIQKNSS</sequence>
<evidence type="ECO:0000313" key="1">
    <source>
        <dbReference type="EMBL" id="RDW26700.1"/>
    </source>
</evidence>
<evidence type="ECO:0000313" key="2">
    <source>
        <dbReference type="Proteomes" id="UP000256601"/>
    </source>
</evidence>
<gene>
    <name evidence="1" type="ORF">B0I71DRAFT_130499</name>
</gene>
<protein>
    <submittedName>
        <fullName evidence="1">Uncharacterized protein</fullName>
    </submittedName>
</protein>
<proteinExistence type="predicted"/>
<dbReference type="PANTHER" id="PTHR47784:SF5">
    <property type="entry name" value="STEROL UPTAKE CONTROL PROTEIN 2"/>
    <property type="match status" value="1"/>
</dbReference>
<dbReference type="AlphaFoldDB" id="A0A371C9G1"/>
<dbReference type="InterPro" id="IPR053157">
    <property type="entry name" value="Sterol_Uptake_Regulator"/>
</dbReference>
<dbReference type="VEuPathDB" id="FungiDB:YALI1_D36035g"/>
<accession>A0A371C9G1</accession>
<dbReference type="VEuPathDB" id="FungiDB:YALI0_C13794g"/>
<dbReference type="Proteomes" id="UP000256601">
    <property type="component" value="Unassembled WGS sequence"/>
</dbReference>